<comment type="caution">
    <text evidence="1">The sequence shown here is derived from an EMBL/GenBank/DDBJ whole genome shotgun (WGS) entry which is preliminary data.</text>
</comment>
<name>A0A2J7PEQ8_9NEOP</name>
<dbReference type="EMBL" id="NEVH01026089">
    <property type="protein sequence ID" value="PNF14820.1"/>
    <property type="molecule type" value="Genomic_DNA"/>
</dbReference>
<keyword evidence="2" id="KW-1185">Reference proteome</keyword>
<gene>
    <name evidence="1" type="ORF">B7P43_G06340</name>
</gene>
<feature type="non-terminal residue" evidence="1">
    <location>
        <position position="1"/>
    </location>
</feature>
<accession>A0A2J7PEQ8</accession>
<evidence type="ECO:0000313" key="2">
    <source>
        <dbReference type="Proteomes" id="UP000235965"/>
    </source>
</evidence>
<proteinExistence type="predicted"/>
<dbReference type="InParanoid" id="A0A2J7PEQ8"/>
<reference evidence="1 2" key="1">
    <citation type="submission" date="2017-12" db="EMBL/GenBank/DDBJ databases">
        <title>Hemimetabolous genomes reveal molecular basis of termite eusociality.</title>
        <authorList>
            <person name="Harrison M.C."/>
            <person name="Jongepier E."/>
            <person name="Robertson H.M."/>
            <person name="Arning N."/>
            <person name="Bitard-Feildel T."/>
            <person name="Chao H."/>
            <person name="Childers C.P."/>
            <person name="Dinh H."/>
            <person name="Doddapaneni H."/>
            <person name="Dugan S."/>
            <person name="Gowin J."/>
            <person name="Greiner C."/>
            <person name="Han Y."/>
            <person name="Hu H."/>
            <person name="Hughes D.S.T."/>
            <person name="Huylmans A.-K."/>
            <person name="Kemena C."/>
            <person name="Kremer L.P.M."/>
            <person name="Lee S.L."/>
            <person name="Lopez-Ezquerra A."/>
            <person name="Mallet L."/>
            <person name="Monroy-Kuhn J.M."/>
            <person name="Moser A."/>
            <person name="Murali S.C."/>
            <person name="Muzny D.M."/>
            <person name="Otani S."/>
            <person name="Piulachs M.-D."/>
            <person name="Poelchau M."/>
            <person name="Qu J."/>
            <person name="Schaub F."/>
            <person name="Wada-Katsumata A."/>
            <person name="Worley K.C."/>
            <person name="Xie Q."/>
            <person name="Ylla G."/>
            <person name="Poulsen M."/>
            <person name="Gibbs R.A."/>
            <person name="Schal C."/>
            <person name="Richards S."/>
            <person name="Belles X."/>
            <person name="Korb J."/>
            <person name="Bornberg-Bauer E."/>
        </authorList>
    </citation>
    <scope>NUCLEOTIDE SEQUENCE [LARGE SCALE GENOMIC DNA]</scope>
    <source>
        <tissue evidence="1">Whole body</tissue>
    </source>
</reference>
<protein>
    <submittedName>
        <fullName evidence="1">Uncharacterized protein</fullName>
    </submittedName>
</protein>
<dbReference type="Proteomes" id="UP000235965">
    <property type="component" value="Unassembled WGS sequence"/>
</dbReference>
<organism evidence="1 2">
    <name type="scientific">Cryptotermes secundus</name>
    <dbReference type="NCBI Taxonomy" id="105785"/>
    <lineage>
        <taxon>Eukaryota</taxon>
        <taxon>Metazoa</taxon>
        <taxon>Ecdysozoa</taxon>
        <taxon>Arthropoda</taxon>
        <taxon>Hexapoda</taxon>
        <taxon>Insecta</taxon>
        <taxon>Pterygota</taxon>
        <taxon>Neoptera</taxon>
        <taxon>Polyneoptera</taxon>
        <taxon>Dictyoptera</taxon>
        <taxon>Blattodea</taxon>
        <taxon>Blattoidea</taxon>
        <taxon>Termitoidae</taxon>
        <taxon>Kalotermitidae</taxon>
        <taxon>Cryptotermitinae</taxon>
        <taxon>Cryptotermes</taxon>
    </lineage>
</organism>
<sequence>RNTTILFLEIIRKIYEPVVENNIWRISYNEEISTLLKEEDTVRFIKSQRIRCLKRMLKGRLYSKRRKGRPRMRWPDDVEDDLKKMTVKGWIEKMRNGEQWRLL</sequence>
<evidence type="ECO:0000313" key="1">
    <source>
        <dbReference type="EMBL" id="PNF14820.1"/>
    </source>
</evidence>
<dbReference type="AlphaFoldDB" id="A0A2J7PEQ8"/>